<proteinExistence type="predicted"/>
<name>A0A917N019_9BACT</name>
<keyword evidence="2" id="KW-1185">Reference proteome</keyword>
<gene>
    <name evidence="1" type="ORF">GCM10011379_45680</name>
</gene>
<sequence length="105" mass="12103">MIKLKLNASEMLALSEALDKTTENMQMLKNKSLLSKEDMLLLSVFEEMNMHFALKAYKRQHQYLISMKPYWAIAFNMQFDGFTDRASYLGNLLQGICDKISVEAA</sequence>
<evidence type="ECO:0000313" key="1">
    <source>
        <dbReference type="EMBL" id="GGH78179.1"/>
    </source>
</evidence>
<protein>
    <submittedName>
        <fullName evidence="1">Uncharacterized protein</fullName>
    </submittedName>
</protein>
<organism evidence="1 2">
    <name type="scientific">Filimonas zeae</name>
    <dbReference type="NCBI Taxonomy" id="1737353"/>
    <lineage>
        <taxon>Bacteria</taxon>
        <taxon>Pseudomonadati</taxon>
        <taxon>Bacteroidota</taxon>
        <taxon>Chitinophagia</taxon>
        <taxon>Chitinophagales</taxon>
        <taxon>Chitinophagaceae</taxon>
        <taxon>Filimonas</taxon>
    </lineage>
</organism>
<evidence type="ECO:0000313" key="2">
    <source>
        <dbReference type="Proteomes" id="UP000627292"/>
    </source>
</evidence>
<dbReference type="Proteomes" id="UP000627292">
    <property type="component" value="Unassembled WGS sequence"/>
</dbReference>
<comment type="caution">
    <text evidence="1">The sequence shown here is derived from an EMBL/GenBank/DDBJ whole genome shotgun (WGS) entry which is preliminary data.</text>
</comment>
<dbReference type="RefSeq" id="WP_188956727.1">
    <property type="nucleotide sequence ID" value="NZ_BMIB01000004.1"/>
</dbReference>
<reference evidence="1" key="1">
    <citation type="journal article" date="2014" name="Int. J. Syst. Evol. Microbiol.">
        <title>Complete genome sequence of Corynebacterium casei LMG S-19264T (=DSM 44701T), isolated from a smear-ripened cheese.</title>
        <authorList>
            <consortium name="US DOE Joint Genome Institute (JGI-PGF)"/>
            <person name="Walter F."/>
            <person name="Albersmeier A."/>
            <person name="Kalinowski J."/>
            <person name="Ruckert C."/>
        </authorList>
    </citation>
    <scope>NUCLEOTIDE SEQUENCE</scope>
    <source>
        <strain evidence="1">CGMCC 1.15290</strain>
    </source>
</reference>
<accession>A0A917N019</accession>
<dbReference type="EMBL" id="BMIB01000004">
    <property type="protein sequence ID" value="GGH78179.1"/>
    <property type="molecule type" value="Genomic_DNA"/>
</dbReference>
<reference evidence="1" key="2">
    <citation type="submission" date="2020-09" db="EMBL/GenBank/DDBJ databases">
        <authorList>
            <person name="Sun Q."/>
            <person name="Zhou Y."/>
        </authorList>
    </citation>
    <scope>NUCLEOTIDE SEQUENCE</scope>
    <source>
        <strain evidence="1">CGMCC 1.15290</strain>
    </source>
</reference>
<dbReference type="AlphaFoldDB" id="A0A917N019"/>